<name>A0A5P9JSW1_9HYPH</name>
<protein>
    <submittedName>
        <fullName evidence="4">PepSY domain-containing protein</fullName>
    </submittedName>
</protein>
<keyword evidence="2" id="KW-0732">Signal</keyword>
<dbReference type="Pfam" id="PF13670">
    <property type="entry name" value="PepSY_2"/>
    <property type="match status" value="1"/>
</dbReference>
<feature type="chain" id="PRO_5024822305" evidence="2">
    <location>
        <begin position="27"/>
        <end position="116"/>
    </location>
</feature>
<evidence type="ECO:0000313" key="4">
    <source>
        <dbReference type="EMBL" id="QFU15902.1"/>
    </source>
</evidence>
<reference evidence="4 5" key="1">
    <citation type="submission" date="2019-10" db="EMBL/GenBank/DDBJ databases">
        <title>Isolation, Identification of Microvirga thermotolerans HR1, a novel thermophilic bacterium and Comparative Genomics of the genus Microvirga.</title>
        <authorList>
            <person name="Li J."/>
            <person name="Zhang W."/>
            <person name="Lin M."/>
            <person name="Wang J."/>
        </authorList>
    </citation>
    <scope>NUCLEOTIDE SEQUENCE [LARGE SCALE GENOMIC DNA]</scope>
    <source>
        <strain evidence="4 5">HR1</strain>
    </source>
</reference>
<sequence length="116" mass="12092">MQRKGPSMRLLPAVAAAALLSQTALAQTPSPPASGPDLSNPAVNLAPKGSPERAGTVAPGANSFTEGQARSRIEAQGFSDVSDLRKDDQGIWHAKANRDGRSVEVLLDYRGNVASK</sequence>
<evidence type="ECO:0000256" key="2">
    <source>
        <dbReference type="SAM" id="SignalP"/>
    </source>
</evidence>
<evidence type="ECO:0000313" key="5">
    <source>
        <dbReference type="Proteomes" id="UP000325614"/>
    </source>
</evidence>
<accession>A0A5P9JSW1</accession>
<dbReference type="KEGG" id="mico:GDR74_06515"/>
<organism evidence="4 5">
    <name type="scientific">Microvirga thermotolerans</name>
    <dbReference type="NCBI Taxonomy" id="2651334"/>
    <lineage>
        <taxon>Bacteria</taxon>
        <taxon>Pseudomonadati</taxon>
        <taxon>Pseudomonadota</taxon>
        <taxon>Alphaproteobacteria</taxon>
        <taxon>Hyphomicrobiales</taxon>
        <taxon>Methylobacteriaceae</taxon>
        <taxon>Microvirga</taxon>
    </lineage>
</organism>
<gene>
    <name evidence="4" type="ORF">GDR74_06515</name>
</gene>
<feature type="signal peptide" evidence="2">
    <location>
        <begin position="1"/>
        <end position="26"/>
    </location>
</feature>
<dbReference type="InterPro" id="IPR025711">
    <property type="entry name" value="PepSY"/>
</dbReference>
<evidence type="ECO:0000259" key="3">
    <source>
        <dbReference type="Pfam" id="PF13670"/>
    </source>
</evidence>
<feature type="region of interest" description="Disordered" evidence="1">
    <location>
        <begin position="26"/>
        <end position="86"/>
    </location>
</feature>
<feature type="domain" description="PepSY" evidence="3">
    <location>
        <begin position="56"/>
        <end position="110"/>
    </location>
</feature>
<keyword evidence="5" id="KW-1185">Reference proteome</keyword>
<dbReference type="AlphaFoldDB" id="A0A5P9JSW1"/>
<dbReference type="EMBL" id="CP045423">
    <property type="protein sequence ID" value="QFU15902.1"/>
    <property type="molecule type" value="Genomic_DNA"/>
</dbReference>
<dbReference type="Proteomes" id="UP000325614">
    <property type="component" value="Chromosome"/>
</dbReference>
<proteinExistence type="predicted"/>
<evidence type="ECO:0000256" key="1">
    <source>
        <dbReference type="SAM" id="MobiDB-lite"/>
    </source>
</evidence>